<evidence type="ECO:0008006" key="3">
    <source>
        <dbReference type="Google" id="ProtNLM"/>
    </source>
</evidence>
<accession>A0ABV7MGI8</accession>
<comment type="caution">
    <text evidence="1">The sequence shown here is derived from an EMBL/GenBank/DDBJ whole genome shotgun (WGS) entry which is preliminary data.</text>
</comment>
<reference evidence="2" key="1">
    <citation type="journal article" date="2019" name="Int. J. Syst. Evol. Microbiol.">
        <title>The Global Catalogue of Microorganisms (GCM) 10K type strain sequencing project: providing services to taxonomists for standard genome sequencing and annotation.</title>
        <authorList>
            <consortium name="The Broad Institute Genomics Platform"/>
            <consortium name="The Broad Institute Genome Sequencing Center for Infectious Disease"/>
            <person name="Wu L."/>
            <person name="Ma J."/>
        </authorList>
    </citation>
    <scope>NUCLEOTIDE SEQUENCE [LARGE SCALE GENOMIC DNA]</scope>
    <source>
        <strain evidence="2">ICMP 19515</strain>
    </source>
</reference>
<keyword evidence="2" id="KW-1185">Reference proteome</keyword>
<dbReference type="EMBL" id="JBHRVD010000001">
    <property type="protein sequence ID" value="MFC3320324.1"/>
    <property type="molecule type" value="Genomic_DNA"/>
</dbReference>
<gene>
    <name evidence="1" type="ORF">ACFOJ9_00160</name>
</gene>
<protein>
    <recommendedName>
        <fullName evidence="3">Recombinase domain-containing protein</fullName>
    </recommendedName>
</protein>
<name>A0ABV7MGI8_9HYPH</name>
<sequence length="53" mass="5982">MHNPRYAGAFVYGRTRGRPRAGGGVSQIKVDMARFVIPDMHPGYIAWECFRAN</sequence>
<organism evidence="1 2">
    <name type="scientific">Mesorhizobium cantuariense</name>
    <dbReference type="NCBI Taxonomy" id="1300275"/>
    <lineage>
        <taxon>Bacteria</taxon>
        <taxon>Pseudomonadati</taxon>
        <taxon>Pseudomonadota</taxon>
        <taxon>Alphaproteobacteria</taxon>
        <taxon>Hyphomicrobiales</taxon>
        <taxon>Phyllobacteriaceae</taxon>
        <taxon>Mesorhizobium</taxon>
    </lineage>
</organism>
<proteinExistence type="predicted"/>
<dbReference type="RefSeq" id="WP_378987471.1">
    <property type="nucleotide sequence ID" value="NZ_JBHRVD010000001.1"/>
</dbReference>
<evidence type="ECO:0000313" key="1">
    <source>
        <dbReference type="EMBL" id="MFC3320324.1"/>
    </source>
</evidence>
<dbReference type="Proteomes" id="UP001595648">
    <property type="component" value="Unassembled WGS sequence"/>
</dbReference>
<evidence type="ECO:0000313" key="2">
    <source>
        <dbReference type="Proteomes" id="UP001595648"/>
    </source>
</evidence>